<feature type="compositionally biased region" description="Basic and acidic residues" evidence="1">
    <location>
        <begin position="243"/>
        <end position="252"/>
    </location>
</feature>
<comment type="caution">
    <text evidence="2">The sequence shown here is derived from an EMBL/GenBank/DDBJ whole genome shotgun (WGS) entry which is preliminary data.</text>
</comment>
<feature type="region of interest" description="Disordered" evidence="1">
    <location>
        <begin position="243"/>
        <end position="278"/>
    </location>
</feature>
<dbReference type="InParanoid" id="A0A7J6JFD5"/>
<organism evidence="2 3">
    <name type="scientific">Colletotrichum fructicola (strain Nara gc5)</name>
    <name type="common">Anthracnose fungus</name>
    <name type="synonym">Colletotrichum gloeosporioides (strain Nara gc5)</name>
    <dbReference type="NCBI Taxonomy" id="1213859"/>
    <lineage>
        <taxon>Eukaryota</taxon>
        <taxon>Fungi</taxon>
        <taxon>Dikarya</taxon>
        <taxon>Ascomycota</taxon>
        <taxon>Pezizomycotina</taxon>
        <taxon>Sordariomycetes</taxon>
        <taxon>Hypocreomycetidae</taxon>
        <taxon>Glomerellales</taxon>
        <taxon>Glomerellaceae</taxon>
        <taxon>Colletotrichum</taxon>
        <taxon>Colletotrichum gloeosporioides species complex</taxon>
    </lineage>
</organism>
<name>A0A7J6JFD5_COLFN</name>
<feature type="region of interest" description="Disordered" evidence="1">
    <location>
        <begin position="438"/>
        <end position="457"/>
    </location>
</feature>
<keyword evidence="3" id="KW-1185">Reference proteome</keyword>
<reference evidence="2 3" key="1">
    <citation type="submission" date="2012-08" db="EMBL/GenBank/DDBJ databases">
        <authorList>
            <person name="Gan P.H.P."/>
            <person name="Ikeda K."/>
            <person name="Irieda H."/>
            <person name="Narusaka M."/>
            <person name="O'Connell R.J."/>
            <person name="Narusaka Y."/>
            <person name="Takano Y."/>
            <person name="Kubo Y."/>
            <person name="Shirasu K."/>
        </authorList>
    </citation>
    <scope>NUCLEOTIDE SEQUENCE [LARGE SCALE GENOMIC DNA]</scope>
    <source>
        <strain evidence="2 3">Nara gc5</strain>
    </source>
</reference>
<proteinExistence type="predicted"/>
<gene>
    <name evidence="2" type="ORF">CGGC5_v004592</name>
</gene>
<accession>A0A7J6JFD5</accession>
<feature type="compositionally biased region" description="Polar residues" evidence="1">
    <location>
        <begin position="124"/>
        <end position="144"/>
    </location>
</feature>
<evidence type="ECO:0000313" key="2">
    <source>
        <dbReference type="EMBL" id="KAF4489036.1"/>
    </source>
</evidence>
<protein>
    <submittedName>
        <fullName evidence="2">Uncharacterized protein</fullName>
    </submittedName>
</protein>
<feature type="region of interest" description="Disordered" evidence="1">
    <location>
        <begin position="111"/>
        <end position="145"/>
    </location>
</feature>
<dbReference type="OrthoDB" id="4814848at2759"/>
<dbReference type="AlphaFoldDB" id="A0A7J6JFD5"/>
<evidence type="ECO:0000256" key="1">
    <source>
        <dbReference type="SAM" id="MobiDB-lite"/>
    </source>
</evidence>
<sequence>MEATFQVDLDILQDPLVAANQKEWMLDLILSQIVPYRYYQEPRLFPELAFYGTLLNNRADFCQIWSFVTRFHVWIYDLAITNSEMADQAIESLKQMQQSLEIESLLEAATSAGPSPADYPSPPGTVTESIPVTPQQATTSSSRAPKSAIVVSDHPLLVAELDKPALCIYQGIIKDREHFAEINNAYNRHVKRQPGLTPEEDHSWPQSTEKCIEYIQEMYSAITSTNDFFELRKAKERLAKVRAKTADSKLPEAQEQGVSGSSAINDPRKRKATEERPKGLSKADWDLLKEDNSASDRLNTVIHHKITDVEIEVICWQLLIAAEDAQRGFTMKPLWSGERTVSTWDHFTTFGERWSAMVKELLDCKILVHSLLRADWFAKFASAPTKERAAKLSNDLLNGRRDVRNQAGREIIREKTAANEWTSAEDFEIRTKDGQLVHKGGQIGDNARRQLAKRRKA</sequence>
<dbReference type="Proteomes" id="UP000011096">
    <property type="component" value="Unassembled WGS sequence"/>
</dbReference>
<reference evidence="2 3" key="2">
    <citation type="submission" date="2020-04" db="EMBL/GenBank/DDBJ databases">
        <title>Genome sequencing and assembly of multiple isolates from the Colletotrichum gloeosporioides species complex.</title>
        <authorList>
            <person name="Gan P."/>
            <person name="Shirasu K."/>
        </authorList>
    </citation>
    <scope>NUCLEOTIDE SEQUENCE [LARGE SCALE GENOMIC DNA]</scope>
    <source>
        <strain evidence="2 3">Nara gc5</strain>
    </source>
</reference>
<dbReference type="RefSeq" id="XP_031881116.1">
    <property type="nucleotide sequence ID" value="XM_032022047.1"/>
</dbReference>
<evidence type="ECO:0000313" key="3">
    <source>
        <dbReference type="Proteomes" id="UP000011096"/>
    </source>
</evidence>
<dbReference type="EMBL" id="ANPB02000002">
    <property type="protein sequence ID" value="KAF4489036.1"/>
    <property type="molecule type" value="Genomic_DNA"/>
</dbReference>
<dbReference type="GeneID" id="43606244"/>